<dbReference type="InterPro" id="IPR036058">
    <property type="entry name" value="Kazal_dom_sf"/>
</dbReference>
<dbReference type="SUPFAM" id="SSF100895">
    <property type="entry name" value="Kazal-type serine protease inhibitors"/>
    <property type="match status" value="1"/>
</dbReference>
<feature type="domain" description="Kazal-like" evidence="3">
    <location>
        <begin position="39"/>
        <end position="72"/>
    </location>
</feature>
<reference evidence="4 5" key="1">
    <citation type="journal article" date="2012" name="Nature">
        <title>The genomic landscape of species divergence in Ficedula flycatchers.</title>
        <authorList>
            <person name="Ellegren H."/>
            <person name="Smeds L."/>
            <person name="Burri R."/>
            <person name="Olason P.I."/>
            <person name="Backstrom N."/>
            <person name="Kawakami T."/>
            <person name="Kunstner A."/>
            <person name="Makinen H."/>
            <person name="Nadachowska-Brzyska K."/>
            <person name="Qvarnstrom A."/>
            <person name="Uebbing S."/>
            <person name="Wolf J.B."/>
        </authorList>
    </citation>
    <scope>NUCLEOTIDE SEQUENCE [LARGE SCALE GENOMIC DNA]</scope>
</reference>
<sequence length="72" mass="7968">FCLCIWDSLSCLAGILFVWDFISCLAGILFLRCPLCPQVCGSDGVTYGDQCQLQTIACRQRQHITVQHAGQC</sequence>
<evidence type="ECO:0000313" key="5">
    <source>
        <dbReference type="Proteomes" id="UP000016665"/>
    </source>
</evidence>
<evidence type="ECO:0000259" key="3">
    <source>
        <dbReference type="PROSITE" id="PS51465"/>
    </source>
</evidence>
<keyword evidence="2" id="KW-0472">Membrane</keyword>
<evidence type="ECO:0000256" key="1">
    <source>
        <dbReference type="ARBA" id="ARBA00023157"/>
    </source>
</evidence>
<dbReference type="InterPro" id="IPR002350">
    <property type="entry name" value="Kazal_dom"/>
</dbReference>
<evidence type="ECO:0000256" key="2">
    <source>
        <dbReference type="SAM" id="Phobius"/>
    </source>
</evidence>
<feature type="transmembrane region" description="Helical" evidence="2">
    <location>
        <begin position="12"/>
        <end position="31"/>
    </location>
</feature>
<dbReference type="AlphaFoldDB" id="A0A803VIU7"/>
<dbReference type="CDD" id="cd00104">
    <property type="entry name" value="KAZAL_FS"/>
    <property type="match status" value="1"/>
</dbReference>
<dbReference type="GeneTree" id="ENSGT01040000244599"/>
<reference evidence="4" key="3">
    <citation type="submission" date="2025-09" db="UniProtKB">
        <authorList>
            <consortium name="Ensembl"/>
        </authorList>
    </citation>
    <scope>IDENTIFICATION</scope>
</reference>
<keyword evidence="2" id="KW-1133">Transmembrane helix</keyword>
<dbReference type="Ensembl" id="ENSFALT00000031704.1">
    <property type="protein sequence ID" value="ENSFALP00000022653.1"/>
    <property type="gene ID" value="ENSFALG00000023048.1"/>
</dbReference>
<reference evidence="4" key="2">
    <citation type="submission" date="2025-08" db="UniProtKB">
        <authorList>
            <consortium name="Ensembl"/>
        </authorList>
    </citation>
    <scope>IDENTIFICATION</scope>
</reference>
<keyword evidence="5" id="KW-1185">Reference proteome</keyword>
<dbReference type="Gene3D" id="3.30.60.30">
    <property type="match status" value="1"/>
</dbReference>
<dbReference type="SMART" id="SM00280">
    <property type="entry name" value="KAZAL"/>
    <property type="match status" value="1"/>
</dbReference>
<organism evidence="4 5">
    <name type="scientific">Ficedula albicollis</name>
    <name type="common">Collared flycatcher</name>
    <name type="synonym">Muscicapa albicollis</name>
    <dbReference type="NCBI Taxonomy" id="59894"/>
    <lineage>
        <taxon>Eukaryota</taxon>
        <taxon>Metazoa</taxon>
        <taxon>Chordata</taxon>
        <taxon>Craniata</taxon>
        <taxon>Vertebrata</taxon>
        <taxon>Euteleostomi</taxon>
        <taxon>Archelosauria</taxon>
        <taxon>Archosauria</taxon>
        <taxon>Dinosauria</taxon>
        <taxon>Saurischia</taxon>
        <taxon>Theropoda</taxon>
        <taxon>Coelurosauria</taxon>
        <taxon>Aves</taxon>
        <taxon>Neognathae</taxon>
        <taxon>Neoaves</taxon>
        <taxon>Telluraves</taxon>
        <taxon>Australaves</taxon>
        <taxon>Passeriformes</taxon>
        <taxon>Muscicapidae</taxon>
        <taxon>Ficedula</taxon>
    </lineage>
</organism>
<dbReference type="Pfam" id="PF07648">
    <property type="entry name" value="Kazal_2"/>
    <property type="match status" value="1"/>
</dbReference>
<keyword evidence="2" id="KW-0812">Transmembrane</keyword>
<accession>A0A803VIU7</accession>
<protein>
    <recommendedName>
        <fullName evidence="3">Kazal-like domain-containing protein</fullName>
    </recommendedName>
</protein>
<dbReference type="Proteomes" id="UP000016665">
    <property type="component" value="Chromosome 21"/>
</dbReference>
<name>A0A803VIU7_FICAL</name>
<dbReference type="PROSITE" id="PS51465">
    <property type="entry name" value="KAZAL_2"/>
    <property type="match status" value="1"/>
</dbReference>
<evidence type="ECO:0000313" key="4">
    <source>
        <dbReference type="Ensembl" id="ENSFALP00000022653.1"/>
    </source>
</evidence>
<proteinExistence type="predicted"/>
<keyword evidence="1" id="KW-1015">Disulfide bond</keyword>